<dbReference type="PROSITE" id="PS50801">
    <property type="entry name" value="STAS"/>
    <property type="match status" value="1"/>
</dbReference>
<dbReference type="Gene3D" id="3.30.750.24">
    <property type="entry name" value="STAS domain"/>
    <property type="match status" value="1"/>
</dbReference>
<reference evidence="2 3" key="1">
    <citation type="submission" date="2007-06" db="EMBL/GenBank/DDBJ databases">
        <authorList>
            <person name="Shimkets L."/>
            <person name="Ferriera S."/>
            <person name="Johnson J."/>
            <person name="Kravitz S."/>
            <person name="Beeson K."/>
            <person name="Sutton G."/>
            <person name="Rogers Y.-H."/>
            <person name="Friedman R."/>
            <person name="Frazier M."/>
            <person name="Venter J.C."/>
        </authorList>
    </citation>
    <scope>NUCLEOTIDE SEQUENCE [LARGE SCALE GENOMIC DNA]</scope>
    <source>
        <strain evidence="2 3">SIR-1</strain>
    </source>
</reference>
<gene>
    <name evidence="2" type="ORF">PPSIR1_02663</name>
</gene>
<dbReference type="EMBL" id="ABCS01000193">
    <property type="protein sequence ID" value="EDM73651.1"/>
    <property type="molecule type" value="Genomic_DNA"/>
</dbReference>
<dbReference type="InterPro" id="IPR002645">
    <property type="entry name" value="STAS_dom"/>
</dbReference>
<dbReference type="eggNOG" id="COG1366">
    <property type="taxonomic scope" value="Bacteria"/>
</dbReference>
<dbReference type="CDD" id="cd07041">
    <property type="entry name" value="STAS_RsbR_RsbS_like"/>
    <property type="match status" value="1"/>
</dbReference>
<dbReference type="Proteomes" id="UP000005801">
    <property type="component" value="Unassembled WGS sequence"/>
</dbReference>
<keyword evidence="3" id="KW-1185">Reference proteome</keyword>
<dbReference type="PANTHER" id="PTHR33745">
    <property type="entry name" value="RSBT ANTAGONIST PROTEIN RSBS-RELATED"/>
    <property type="match status" value="1"/>
</dbReference>
<protein>
    <submittedName>
        <fullName evidence="2">Putative regulatory protein</fullName>
    </submittedName>
</protein>
<dbReference type="RefSeq" id="WP_006977185.1">
    <property type="nucleotide sequence ID" value="NZ_ABCS01000193.1"/>
</dbReference>
<comment type="caution">
    <text evidence="2">The sequence shown here is derived from an EMBL/GenBank/DDBJ whole genome shotgun (WGS) entry which is preliminary data.</text>
</comment>
<evidence type="ECO:0000313" key="3">
    <source>
        <dbReference type="Proteomes" id="UP000005801"/>
    </source>
</evidence>
<dbReference type="OrthoDB" id="5519372at2"/>
<evidence type="ECO:0000313" key="2">
    <source>
        <dbReference type="EMBL" id="EDM73651.1"/>
    </source>
</evidence>
<sequence length="200" mass="21576">MADSARLKKILDVVVAAHGGDYSQRISLEEIPDDLLEVEVGINFLLDELAMREQEAEAHRESIAAQAAQLADQTTALIRALSTPIITLSPGVLALPLIGDFDDQRAEDTTATLLERVARERASHVLLDLTGVESVSPTTASAILRMIRTARLLGVTCLVTGIHPTAALQFAELEPDPDLLQTHANVSDALALVLRDTSRR</sequence>
<dbReference type="SUPFAM" id="SSF52091">
    <property type="entry name" value="SpoIIaa-like"/>
    <property type="match status" value="1"/>
</dbReference>
<dbReference type="STRING" id="391625.PPSIR1_02663"/>
<evidence type="ECO:0000259" key="1">
    <source>
        <dbReference type="PROSITE" id="PS50801"/>
    </source>
</evidence>
<dbReference type="Pfam" id="PF01740">
    <property type="entry name" value="STAS"/>
    <property type="match status" value="1"/>
</dbReference>
<dbReference type="InterPro" id="IPR051932">
    <property type="entry name" value="Bact_StressResp_Reg"/>
</dbReference>
<proteinExistence type="predicted"/>
<name>A6GKE9_9BACT</name>
<organism evidence="2 3">
    <name type="scientific">Plesiocystis pacifica SIR-1</name>
    <dbReference type="NCBI Taxonomy" id="391625"/>
    <lineage>
        <taxon>Bacteria</taxon>
        <taxon>Pseudomonadati</taxon>
        <taxon>Myxococcota</taxon>
        <taxon>Polyangia</taxon>
        <taxon>Nannocystales</taxon>
        <taxon>Nannocystaceae</taxon>
        <taxon>Plesiocystis</taxon>
    </lineage>
</organism>
<accession>A6GKE9</accession>
<feature type="domain" description="STAS" evidence="1">
    <location>
        <begin position="82"/>
        <end position="193"/>
    </location>
</feature>
<dbReference type="AlphaFoldDB" id="A6GKE9"/>
<dbReference type="InterPro" id="IPR036513">
    <property type="entry name" value="STAS_dom_sf"/>
</dbReference>